<proteinExistence type="inferred from homology"/>
<dbReference type="EMBL" id="CP006664">
    <property type="protein sequence ID" value="AIJ08455.1"/>
    <property type="molecule type" value="Genomic_DNA"/>
</dbReference>
<feature type="transmembrane region" description="Helical" evidence="6">
    <location>
        <begin position="459"/>
        <end position="483"/>
    </location>
</feature>
<evidence type="ECO:0000256" key="4">
    <source>
        <dbReference type="ARBA" id="ARBA00022989"/>
    </source>
</evidence>
<evidence type="ECO:0000256" key="5">
    <source>
        <dbReference type="ARBA" id="ARBA00023136"/>
    </source>
</evidence>
<dbReference type="GO" id="GO:0016020">
    <property type="term" value="C:membrane"/>
    <property type="evidence" value="ECO:0007669"/>
    <property type="project" value="UniProtKB-SubCell"/>
</dbReference>
<keyword evidence="3 6" id="KW-0812">Transmembrane</keyword>
<dbReference type="PIRSF" id="PIRSF002457">
    <property type="entry name" value="DASS"/>
    <property type="match status" value="1"/>
</dbReference>
<dbReference type="InterPro" id="IPR030676">
    <property type="entry name" value="CitT-rel"/>
</dbReference>
<feature type="transmembrane region" description="Helical" evidence="6">
    <location>
        <begin position="186"/>
        <end position="209"/>
    </location>
</feature>
<dbReference type="Proteomes" id="UP000028681">
    <property type="component" value="Chromosome"/>
</dbReference>
<feature type="transmembrane region" description="Helical" evidence="6">
    <location>
        <begin position="53"/>
        <end position="70"/>
    </location>
</feature>
<evidence type="ECO:0000256" key="2">
    <source>
        <dbReference type="ARBA" id="ARBA00007349"/>
    </source>
</evidence>
<evidence type="ECO:0000313" key="7">
    <source>
        <dbReference type="EMBL" id="AIJ08455.1"/>
    </source>
</evidence>
<dbReference type="NCBIfam" id="TIGR00785">
    <property type="entry name" value="dass"/>
    <property type="match status" value="1"/>
</dbReference>
<feature type="transmembrane region" description="Helical" evidence="6">
    <location>
        <begin position="229"/>
        <end position="255"/>
    </location>
</feature>
<keyword evidence="4 6" id="KW-1133">Transmembrane helix</keyword>
<organism evidence="7 8">
    <name type="scientific">Edwardsiella anguillarum ET080813</name>
    <dbReference type="NCBI Taxonomy" id="667120"/>
    <lineage>
        <taxon>Bacteria</taxon>
        <taxon>Pseudomonadati</taxon>
        <taxon>Pseudomonadota</taxon>
        <taxon>Gammaproteobacteria</taxon>
        <taxon>Enterobacterales</taxon>
        <taxon>Hafniaceae</taxon>
        <taxon>Edwardsiella</taxon>
    </lineage>
</organism>
<dbReference type="HOGENOM" id="CLU_005170_7_0_6"/>
<dbReference type="Pfam" id="PF00939">
    <property type="entry name" value="Na_sulph_symp"/>
    <property type="match status" value="1"/>
</dbReference>
<dbReference type="PANTHER" id="PTHR42826">
    <property type="entry name" value="DICARBOXYLATE TRANSPORTER 2.1, CHLOROPLASTIC"/>
    <property type="match status" value="1"/>
</dbReference>
<dbReference type="KEGG" id="ete:ETEE_2010"/>
<evidence type="ECO:0000256" key="6">
    <source>
        <dbReference type="SAM" id="Phobius"/>
    </source>
</evidence>
<evidence type="ECO:0000256" key="3">
    <source>
        <dbReference type="ARBA" id="ARBA00022692"/>
    </source>
</evidence>
<protein>
    <submittedName>
        <fullName evidence="7">Citrate Succinate antiporter</fullName>
    </submittedName>
</protein>
<accession>A0A076LIQ9</accession>
<feature type="transmembrane region" description="Helical" evidence="6">
    <location>
        <begin position="420"/>
        <end position="439"/>
    </location>
</feature>
<feature type="transmembrane region" description="Helical" evidence="6">
    <location>
        <begin position="90"/>
        <end position="113"/>
    </location>
</feature>
<dbReference type="AlphaFoldDB" id="A0A076LIQ9"/>
<evidence type="ECO:0000256" key="1">
    <source>
        <dbReference type="ARBA" id="ARBA00004141"/>
    </source>
</evidence>
<dbReference type="RefSeq" id="WP_034162991.1">
    <property type="nucleotide sequence ID" value="NZ_CP006664.1"/>
</dbReference>
<reference evidence="7 8" key="1">
    <citation type="journal article" date="2012" name="PLoS ONE">
        <title>Edwardsiella comparative phylogenomics reveal the new intra/inter-species taxonomic relationships, virulence evolution and niche adaptation mechanisms.</title>
        <authorList>
            <person name="Yang M."/>
            <person name="Lv Y."/>
            <person name="Xiao J."/>
            <person name="Wu H."/>
            <person name="Zheng H."/>
            <person name="Liu Q."/>
            <person name="Zhang Y."/>
            <person name="Wang Q."/>
        </authorList>
    </citation>
    <scope>NUCLEOTIDE SEQUENCE [LARGE SCALE GENOMIC DNA]</scope>
    <source>
        <strain evidence="8">080813</strain>
    </source>
</reference>
<name>A0A076LIQ9_9GAMM</name>
<dbReference type="GO" id="GO:0022857">
    <property type="term" value="F:transmembrane transporter activity"/>
    <property type="evidence" value="ECO:0007669"/>
    <property type="project" value="InterPro"/>
</dbReference>
<feature type="transmembrane region" description="Helical" evidence="6">
    <location>
        <begin position="367"/>
        <end position="390"/>
    </location>
</feature>
<feature type="transmembrane region" description="Helical" evidence="6">
    <location>
        <begin position="338"/>
        <end position="360"/>
    </location>
</feature>
<gene>
    <name evidence="7" type="ORF">ETEE_2010</name>
</gene>
<dbReference type="PROSITE" id="PS51257">
    <property type="entry name" value="PROKAR_LIPOPROTEIN"/>
    <property type="match status" value="1"/>
</dbReference>
<comment type="subcellular location">
    <subcellularLocation>
        <location evidence="1">Membrane</location>
        <topology evidence="1">Multi-pass membrane protein</topology>
    </subcellularLocation>
</comment>
<feature type="transmembrane region" description="Helical" evidence="6">
    <location>
        <begin position="30"/>
        <end position="46"/>
    </location>
</feature>
<dbReference type="InterPro" id="IPR001898">
    <property type="entry name" value="SLC13A/DASS"/>
</dbReference>
<dbReference type="GeneID" id="33939618"/>
<keyword evidence="5 6" id="KW-0472">Membrane</keyword>
<feature type="transmembrane region" description="Helical" evidence="6">
    <location>
        <begin position="285"/>
        <end position="318"/>
    </location>
</feature>
<feature type="transmembrane region" description="Helical" evidence="6">
    <location>
        <begin position="7"/>
        <end position="24"/>
    </location>
</feature>
<comment type="similarity">
    <text evidence="2">Belongs to the SLC13A/DASS transporter (TC 2.A.47) family. DIT1 subfamily.</text>
</comment>
<sequence length="484" mass="52582">MKKGYSILIPFIVGGALACLPAPAGLSHHAWLYFSIFIGSIVGLIIEPLPGAVIGLIAIVIIAGLGRWVLFSPEQLALPHFHAASAAFRWAVSGFSNSTVWLIFSAFMFALGYEKTGLGRRISLLLVKSLGRRSLTLGYAIAIADLVLAPFTPSNTARSAGTIYPVISNLPPLYDSKPNDPSARRIGSYLMWVSISITCVTSSMFLSALAPNLLSSALINQMTGLQISWGSWFIAFLPCGIVLWLLTPLLGYWLYTPEVKINDEVPKWAKQELTNLGGLSRREKLLLLFVALALLLWVFGGGLINSAIAALLVIALMLITNVISWDDVIGNKAAWNTLFWFGTLVSLASGLSTVGFVHWFGLVISHYLNGMSVVVASVSLLLCFYLLHYFFASTTAHATALIPVMIAAAMDIHGINMMEFSLAISLSLGIMGIITPYGTGPSPIYFGSGYLPSKDFWRLGAIFGLVNLLAYLFICLPWINYLYR</sequence>
<evidence type="ECO:0000313" key="8">
    <source>
        <dbReference type="Proteomes" id="UP000028681"/>
    </source>
</evidence>